<sequence>MNGPTLLLAVIGGTAVGLGLWLLLATRFSRPTLSERLADPPPREQSTVRARSTAQGPLARIGAVGAPAIAALGLPGERVRRDLAVCERDTSAYLAEKATGLVLAVAGPPLAAVPIGLVGGDAGTMWGLVAWAVFAAVAWFAPDLSLRDEARKRREQMRHALAGFADLVVVSLAGGAGVNGALTDAASAGGGWAVGRIREALRVAALRRIPAWSALRDLAEHYDTHEFAELAASLQLAGADGARVRGSLAAKAKTLRTQFLAELDAEAQSATERMSLPVVLLFAGFLILLGYPALSHILTAL</sequence>
<keyword evidence="3 7" id="KW-0812">Transmembrane</keyword>
<gene>
    <name evidence="9" type="ORF">GCM10023224_48270</name>
</gene>
<keyword evidence="5 7" id="KW-0472">Membrane</keyword>
<evidence type="ECO:0000256" key="1">
    <source>
        <dbReference type="ARBA" id="ARBA00004651"/>
    </source>
</evidence>
<evidence type="ECO:0000256" key="7">
    <source>
        <dbReference type="SAM" id="Phobius"/>
    </source>
</evidence>
<feature type="transmembrane region" description="Helical" evidence="7">
    <location>
        <begin position="274"/>
        <end position="294"/>
    </location>
</feature>
<comment type="caution">
    <text evidence="9">The sequence shown here is derived from an EMBL/GenBank/DDBJ whole genome shotgun (WGS) entry which is preliminary data.</text>
</comment>
<feature type="transmembrane region" description="Helical" evidence="7">
    <location>
        <begin position="6"/>
        <end position="26"/>
    </location>
</feature>
<accession>A0ABP9GYR0</accession>
<dbReference type="EMBL" id="BAABIK010000043">
    <property type="protein sequence ID" value="GAA4956769.1"/>
    <property type="molecule type" value="Genomic_DNA"/>
</dbReference>
<keyword evidence="2" id="KW-1003">Cell membrane</keyword>
<dbReference type="InterPro" id="IPR018076">
    <property type="entry name" value="T2SS_GspF_dom"/>
</dbReference>
<keyword evidence="4 7" id="KW-1133">Transmembrane helix</keyword>
<evidence type="ECO:0000256" key="4">
    <source>
        <dbReference type="ARBA" id="ARBA00022989"/>
    </source>
</evidence>
<evidence type="ECO:0000313" key="10">
    <source>
        <dbReference type="Proteomes" id="UP001499993"/>
    </source>
</evidence>
<feature type="compositionally biased region" description="Polar residues" evidence="6">
    <location>
        <begin position="44"/>
        <end position="53"/>
    </location>
</feature>
<evidence type="ECO:0000313" key="9">
    <source>
        <dbReference type="EMBL" id="GAA4956769.1"/>
    </source>
</evidence>
<evidence type="ECO:0000256" key="6">
    <source>
        <dbReference type="SAM" id="MobiDB-lite"/>
    </source>
</evidence>
<proteinExistence type="predicted"/>
<evidence type="ECO:0000256" key="2">
    <source>
        <dbReference type="ARBA" id="ARBA00022475"/>
    </source>
</evidence>
<evidence type="ECO:0000259" key="8">
    <source>
        <dbReference type="Pfam" id="PF00482"/>
    </source>
</evidence>
<evidence type="ECO:0000256" key="5">
    <source>
        <dbReference type="ARBA" id="ARBA00023136"/>
    </source>
</evidence>
<feature type="region of interest" description="Disordered" evidence="6">
    <location>
        <begin position="34"/>
        <end position="53"/>
    </location>
</feature>
<reference evidence="10" key="1">
    <citation type="journal article" date="2019" name="Int. J. Syst. Evol. Microbiol.">
        <title>The Global Catalogue of Microorganisms (GCM) 10K type strain sequencing project: providing services to taxonomists for standard genome sequencing and annotation.</title>
        <authorList>
            <consortium name="The Broad Institute Genomics Platform"/>
            <consortium name="The Broad Institute Genome Sequencing Center for Infectious Disease"/>
            <person name="Wu L."/>
            <person name="Ma J."/>
        </authorList>
    </citation>
    <scope>NUCLEOTIDE SEQUENCE [LARGE SCALE GENOMIC DNA]</scope>
    <source>
        <strain evidence="10">JCM 18123</strain>
    </source>
</reference>
<dbReference type="RefSeq" id="WP_345559164.1">
    <property type="nucleotide sequence ID" value="NZ_BAABIK010000043.1"/>
</dbReference>
<comment type="subcellular location">
    <subcellularLocation>
        <location evidence="1">Cell membrane</location>
        <topology evidence="1">Multi-pass membrane protein</topology>
    </subcellularLocation>
</comment>
<keyword evidence="10" id="KW-1185">Reference proteome</keyword>
<protein>
    <recommendedName>
        <fullName evidence="8">Type II secretion system protein GspF domain-containing protein</fullName>
    </recommendedName>
</protein>
<feature type="domain" description="Type II secretion system protein GspF" evidence="8">
    <location>
        <begin position="164"/>
        <end position="292"/>
    </location>
</feature>
<dbReference type="PANTHER" id="PTHR35007:SF1">
    <property type="entry name" value="PILUS ASSEMBLY PROTEIN"/>
    <property type="match status" value="1"/>
</dbReference>
<dbReference type="Pfam" id="PF00482">
    <property type="entry name" value="T2SSF"/>
    <property type="match status" value="1"/>
</dbReference>
<dbReference type="PANTHER" id="PTHR35007">
    <property type="entry name" value="INTEGRAL MEMBRANE PROTEIN-RELATED"/>
    <property type="match status" value="1"/>
</dbReference>
<feature type="transmembrane region" description="Helical" evidence="7">
    <location>
        <begin position="98"/>
        <end position="117"/>
    </location>
</feature>
<name>A0ABP9GYR0_9ACTN</name>
<organism evidence="9 10">
    <name type="scientific">Streptomonospora halophila</name>
    <dbReference type="NCBI Taxonomy" id="427369"/>
    <lineage>
        <taxon>Bacteria</taxon>
        <taxon>Bacillati</taxon>
        <taxon>Actinomycetota</taxon>
        <taxon>Actinomycetes</taxon>
        <taxon>Streptosporangiales</taxon>
        <taxon>Nocardiopsidaceae</taxon>
        <taxon>Streptomonospora</taxon>
    </lineage>
</organism>
<dbReference type="Proteomes" id="UP001499993">
    <property type="component" value="Unassembled WGS sequence"/>
</dbReference>
<feature type="transmembrane region" description="Helical" evidence="7">
    <location>
        <begin position="123"/>
        <end position="141"/>
    </location>
</feature>
<evidence type="ECO:0000256" key="3">
    <source>
        <dbReference type="ARBA" id="ARBA00022692"/>
    </source>
</evidence>